<evidence type="ECO:0000256" key="2">
    <source>
        <dbReference type="ARBA" id="ARBA00022803"/>
    </source>
</evidence>
<dbReference type="InterPro" id="IPR011990">
    <property type="entry name" value="TPR-like_helical_dom_sf"/>
</dbReference>
<dbReference type="Pfam" id="PF07719">
    <property type="entry name" value="TPR_2"/>
    <property type="match status" value="1"/>
</dbReference>
<keyword evidence="4" id="KW-0812">Transmembrane</keyword>
<dbReference type="Gene3D" id="1.25.40.10">
    <property type="entry name" value="Tetratricopeptide repeat domain"/>
    <property type="match status" value="1"/>
</dbReference>
<dbReference type="SMART" id="SM00028">
    <property type="entry name" value="TPR"/>
    <property type="match status" value="1"/>
</dbReference>
<dbReference type="Proteomes" id="UP000242219">
    <property type="component" value="Unassembled WGS sequence"/>
</dbReference>
<evidence type="ECO:0000313" key="5">
    <source>
        <dbReference type="EMBL" id="OQD45722.1"/>
    </source>
</evidence>
<name>A0A1V6LZY0_9BACT</name>
<accession>A0A1V6LZY0</accession>
<dbReference type="AlphaFoldDB" id="A0A1V6LZY0"/>
<keyword evidence="6" id="KW-1185">Reference proteome</keyword>
<comment type="caution">
    <text evidence="5">The sequence shown here is derived from an EMBL/GenBank/DDBJ whole genome shotgun (WGS) entry which is preliminary data.</text>
</comment>
<dbReference type="InterPro" id="IPR019734">
    <property type="entry name" value="TPR_rpt"/>
</dbReference>
<protein>
    <submittedName>
        <fullName evidence="5">Uncharacterized protein</fullName>
    </submittedName>
</protein>
<dbReference type="SUPFAM" id="SSF48452">
    <property type="entry name" value="TPR-like"/>
    <property type="match status" value="1"/>
</dbReference>
<feature type="transmembrane region" description="Helical" evidence="4">
    <location>
        <begin position="189"/>
        <end position="210"/>
    </location>
</feature>
<sequence>MKICIVIPLFFLYSLFLWGTQVAHGELSKSEMSRDEAVKLFADANEKYLQAIKLIASKNLPEADHKLKEATEQYETILTGGFKNGHIYYNLGNTYYRRGELGKAIVNYRRAARFIPRSVDLSANLRLAKDSTEDKELSTEIPAIVKRIFFWLFFLNQNELSLVAISLYVLLMVVLFFSNVCKYGGIKRIFIGISSVLFIVVVSLGLKIYLERGVNHGVIIASKCEVRYGPGEEYEPKFEIHNGAECVIEDEKNDWYRVYVKVGVKLGAGSEARAGEKTGNEVRSGWLQKKYVDTI</sequence>
<evidence type="ECO:0000256" key="3">
    <source>
        <dbReference type="PROSITE-ProRule" id="PRU00339"/>
    </source>
</evidence>
<dbReference type="Gene3D" id="2.30.30.40">
    <property type="entry name" value="SH3 Domains"/>
    <property type="match status" value="1"/>
</dbReference>
<feature type="repeat" description="TPR" evidence="3">
    <location>
        <begin position="85"/>
        <end position="118"/>
    </location>
</feature>
<keyword evidence="4" id="KW-0472">Membrane</keyword>
<dbReference type="EMBL" id="MJUW02000077">
    <property type="protein sequence ID" value="OQD45722.1"/>
    <property type="molecule type" value="Genomic_DNA"/>
</dbReference>
<organism evidence="5 6">
    <name type="scientific">Candidatus Brocadia sapporoensis</name>
    <dbReference type="NCBI Taxonomy" id="392547"/>
    <lineage>
        <taxon>Bacteria</taxon>
        <taxon>Pseudomonadati</taxon>
        <taxon>Planctomycetota</taxon>
        <taxon>Candidatus Brocadiia</taxon>
        <taxon>Candidatus Brocadiales</taxon>
        <taxon>Candidatus Brocadiaceae</taxon>
        <taxon>Candidatus Brocadia</taxon>
    </lineage>
</organism>
<evidence type="ECO:0000256" key="1">
    <source>
        <dbReference type="ARBA" id="ARBA00022737"/>
    </source>
</evidence>
<proteinExistence type="predicted"/>
<dbReference type="RefSeq" id="WP_070067126.1">
    <property type="nucleotide sequence ID" value="NZ_MJUW02000077.1"/>
</dbReference>
<keyword evidence="1" id="KW-0677">Repeat</keyword>
<dbReference type="InterPro" id="IPR013105">
    <property type="entry name" value="TPR_2"/>
</dbReference>
<keyword evidence="2 3" id="KW-0802">TPR repeat</keyword>
<evidence type="ECO:0000256" key="4">
    <source>
        <dbReference type="SAM" id="Phobius"/>
    </source>
</evidence>
<evidence type="ECO:0000313" key="6">
    <source>
        <dbReference type="Proteomes" id="UP000242219"/>
    </source>
</evidence>
<keyword evidence="4" id="KW-1133">Transmembrane helix</keyword>
<reference evidence="5 6" key="1">
    <citation type="journal article" date="2016" name="Genome Announc.">
        <title>Draft Genome Sequence of the Anaerobic Ammonium-Oxidizing Bacterium 'Candidatus Brocadia sp. 40'.</title>
        <authorList>
            <person name="Ali M."/>
            <person name="Haroon M.F."/>
            <person name="Narita Y."/>
            <person name="Zhang L."/>
            <person name="Rangel Shaw D."/>
            <person name="Okabe S."/>
            <person name="Saikaly P.E."/>
        </authorList>
    </citation>
    <scope>NUCLEOTIDE SEQUENCE [LARGE SCALE GENOMIC DNA]</scope>
    <source>
        <strain evidence="5 6">40</strain>
    </source>
</reference>
<feature type="transmembrane region" description="Helical" evidence="4">
    <location>
        <begin position="160"/>
        <end position="177"/>
    </location>
</feature>
<gene>
    <name evidence="5" type="ORF">BIY37_07105</name>
</gene>
<dbReference type="PROSITE" id="PS50005">
    <property type="entry name" value="TPR"/>
    <property type="match status" value="1"/>
</dbReference>